<dbReference type="AlphaFoldDB" id="A0ABC8TUA2"/>
<dbReference type="PANTHER" id="PTHR37230">
    <property type="entry name" value="OS06G0731300 PROTEIN"/>
    <property type="match status" value="1"/>
</dbReference>
<sequence length="105" mass="11305">MELRLQTLQFSSFSKARDHKLRDHIASERILCSQFSVKSKEPGEKISTISCALAETAASVAVAATVVGAAASILVRRTRASEATEVRTYTCSECCLTLGFVANHA</sequence>
<organism evidence="1 2">
    <name type="scientific">Ilex paraguariensis</name>
    <name type="common">yerba mate</name>
    <dbReference type="NCBI Taxonomy" id="185542"/>
    <lineage>
        <taxon>Eukaryota</taxon>
        <taxon>Viridiplantae</taxon>
        <taxon>Streptophyta</taxon>
        <taxon>Embryophyta</taxon>
        <taxon>Tracheophyta</taxon>
        <taxon>Spermatophyta</taxon>
        <taxon>Magnoliopsida</taxon>
        <taxon>eudicotyledons</taxon>
        <taxon>Gunneridae</taxon>
        <taxon>Pentapetalae</taxon>
        <taxon>asterids</taxon>
        <taxon>campanulids</taxon>
        <taxon>Aquifoliales</taxon>
        <taxon>Aquifoliaceae</taxon>
        <taxon>Ilex</taxon>
    </lineage>
</organism>
<protein>
    <submittedName>
        <fullName evidence="1">Uncharacterized protein</fullName>
    </submittedName>
</protein>
<dbReference type="PANTHER" id="PTHR37230:SF1">
    <property type="entry name" value="OS06G0731300 PROTEIN"/>
    <property type="match status" value="1"/>
</dbReference>
<evidence type="ECO:0000313" key="1">
    <source>
        <dbReference type="EMBL" id="CAK9171421.1"/>
    </source>
</evidence>
<reference evidence="1 2" key="1">
    <citation type="submission" date="2024-02" db="EMBL/GenBank/DDBJ databases">
        <authorList>
            <person name="Vignale AGUSTIN F."/>
            <person name="Sosa J E."/>
            <person name="Modenutti C."/>
        </authorList>
    </citation>
    <scope>NUCLEOTIDE SEQUENCE [LARGE SCALE GENOMIC DNA]</scope>
</reference>
<proteinExistence type="predicted"/>
<name>A0ABC8TUA2_9AQUA</name>
<evidence type="ECO:0000313" key="2">
    <source>
        <dbReference type="Proteomes" id="UP001642360"/>
    </source>
</evidence>
<accession>A0ABC8TUA2</accession>
<keyword evidence="2" id="KW-1185">Reference proteome</keyword>
<comment type="caution">
    <text evidence="1">The sequence shown here is derived from an EMBL/GenBank/DDBJ whole genome shotgun (WGS) entry which is preliminary data.</text>
</comment>
<dbReference type="EMBL" id="CAUOFW020005725">
    <property type="protein sequence ID" value="CAK9171421.1"/>
    <property type="molecule type" value="Genomic_DNA"/>
</dbReference>
<gene>
    <name evidence="1" type="ORF">ILEXP_LOCUS40980</name>
</gene>
<dbReference type="Proteomes" id="UP001642360">
    <property type="component" value="Unassembled WGS sequence"/>
</dbReference>